<dbReference type="Proteomes" id="UP001589688">
    <property type="component" value="Unassembled WGS sequence"/>
</dbReference>
<evidence type="ECO:0000313" key="6">
    <source>
        <dbReference type="Proteomes" id="UP001589688"/>
    </source>
</evidence>
<dbReference type="PANTHER" id="PTHR30627:SF1">
    <property type="entry name" value="PEPTIDOGLYCAN D,D-TRANSPEPTIDASE FTSI"/>
    <property type="match status" value="1"/>
</dbReference>
<evidence type="ECO:0000256" key="3">
    <source>
        <dbReference type="ARBA" id="ARBA00023136"/>
    </source>
</evidence>
<dbReference type="Gene3D" id="3.30.450.330">
    <property type="match status" value="1"/>
</dbReference>
<dbReference type="Gene3D" id="3.90.1310.10">
    <property type="entry name" value="Penicillin-binding protein 2a (Domain 2)"/>
    <property type="match status" value="1"/>
</dbReference>
<keyword evidence="6" id="KW-1185">Reference proteome</keyword>
<dbReference type="SUPFAM" id="SSF54184">
    <property type="entry name" value="Penicillin-binding protein 2x (pbp-2x), c-terminal domain"/>
    <property type="match status" value="1"/>
</dbReference>
<dbReference type="SUPFAM" id="SSF56519">
    <property type="entry name" value="Penicillin binding protein dimerisation domain"/>
    <property type="match status" value="1"/>
</dbReference>
<proteinExistence type="predicted"/>
<dbReference type="Pfam" id="PF03717">
    <property type="entry name" value="PBP_dimer"/>
    <property type="match status" value="1"/>
</dbReference>
<reference evidence="5 6" key="1">
    <citation type="submission" date="2024-09" db="EMBL/GenBank/DDBJ databases">
        <authorList>
            <person name="Sun Q."/>
            <person name="Mori K."/>
        </authorList>
    </citation>
    <scope>NUCLEOTIDE SEQUENCE [LARGE SCALE GENOMIC DNA]</scope>
    <source>
        <strain evidence="5 6">ATCC 51272</strain>
    </source>
</reference>
<dbReference type="InterPro" id="IPR001460">
    <property type="entry name" value="PCN-bd_Tpept"/>
</dbReference>
<comment type="caution">
    <text evidence="5">The sequence shown here is derived from an EMBL/GenBank/DDBJ whole genome shotgun (WGS) entry which is preliminary data.</text>
</comment>
<organism evidence="5 6">
    <name type="scientific">Hallella seregens ATCC 51272</name>
    <dbReference type="NCBI Taxonomy" id="1336250"/>
    <lineage>
        <taxon>Bacteria</taxon>
        <taxon>Pseudomonadati</taxon>
        <taxon>Bacteroidota</taxon>
        <taxon>Bacteroidia</taxon>
        <taxon>Bacteroidales</taxon>
        <taxon>Prevotellaceae</taxon>
        <taxon>Hallella</taxon>
    </lineage>
</organism>
<evidence type="ECO:0000256" key="2">
    <source>
        <dbReference type="ARBA" id="ARBA00022645"/>
    </source>
</evidence>
<dbReference type="InterPro" id="IPR005543">
    <property type="entry name" value="PASTA_dom"/>
</dbReference>
<name>A0ABV5ZL31_9BACT</name>
<dbReference type="InterPro" id="IPR005311">
    <property type="entry name" value="PBP_dimer"/>
</dbReference>
<evidence type="ECO:0000313" key="5">
    <source>
        <dbReference type="EMBL" id="MFB9898088.1"/>
    </source>
</evidence>
<dbReference type="EMBL" id="JBHLZF010000002">
    <property type="protein sequence ID" value="MFB9898088.1"/>
    <property type="molecule type" value="Genomic_DNA"/>
</dbReference>
<dbReference type="PANTHER" id="PTHR30627">
    <property type="entry name" value="PEPTIDOGLYCAN D,D-TRANSPEPTIDASE"/>
    <property type="match status" value="1"/>
</dbReference>
<feature type="domain" description="PASTA" evidence="4">
    <location>
        <begin position="668"/>
        <end position="726"/>
    </location>
</feature>
<evidence type="ECO:0000256" key="1">
    <source>
        <dbReference type="ARBA" id="ARBA00004370"/>
    </source>
</evidence>
<sequence>MSKFDNKKIIPRYRAIAILMTLLALAVLVKASYIMTAKRDYWTKVASRVKKDSVEVVPVRGNILSCDGQLLASSLPEFKIYMDFRQLHEAGNDSLWHAKIDSICNGLHDIFPEQSATAFKNHLAEGMKKEKRHWPIWPKRINYNTFSEVKQLPVFRLSKFQSGFHCDELNSRERPYGTLAGRTVGDMYAAMNDGRTPRCGIELSYDSLLRGTNGIKHRRKVLNKFLDIMDIPPIAGADIVTTIDVSMQDLAERSVINELREINGNVGVAIVMEVQTGDIKAIVNMEKCVDGEYREIKNHAVSDLLEPGSVFKPISIMTALEDGMCDTNKVVETGPGIWPMYGREMKDHNWRRGGYGTMNLPKTLKVSSNIGVSRIIDEYYHSNPEKFVRGVYRSGITADLHIPIVGAASGKVRMPMKNKRGEWTNWSNTALPWMSIGYETQIPPISTLAFYNAIANGGRMMQPRFVKAAIKDGEVIEEFPPQVVKGHEQIASPKVIKDMQEMLRKVVSEGLGKKAGSESFQVAGKTGTAQMSKGAAGYKSGTMNYLLSFAGYFPADNPRYSCIVCIQKSGLPASGGGMSGVVFHHIAEGIMAQDIRLDVKDARDSASVFVPDVKDGNILSADYVLSHLGIKTNADFSGSAITASRNKIWGIAEKRQNLVALLRRNDLGNRYIPDVSGMGARDAVYLIEKRGVKCRLLGRGRVVKQSLEPGHFIKKTKGETCVLTLE</sequence>
<dbReference type="InterPro" id="IPR050515">
    <property type="entry name" value="Beta-lactam/transpept"/>
</dbReference>
<protein>
    <submittedName>
        <fullName evidence="5">Penicillin-binding protein</fullName>
    </submittedName>
</protein>
<dbReference type="SUPFAM" id="SSF56601">
    <property type="entry name" value="beta-lactamase/transpeptidase-like"/>
    <property type="match status" value="1"/>
</dbReference>
<dbReference type="PROSITE" id="PS51178">
    <property type="entry name" value="PASTA"/>
    <property type="match status" value="1"/>
</dbReference>
<keyword evidence="2" id="KW-0645">Protease</keyword>
<dbReference type="InterPro" id="IPR012338">
    <property type="entry name" value="Beta-lactam/transpept-like"/>
</dbReference>
<dbReference type="Pfam" id="PF00905">
    <property type="entry name" value="Transpeptidase"/>
    <property type="match status" value="1"/>
</dbReference>
<dbReference type="InterPro" id="IPR036138">
    <property type="entry name" value="PBP_dimer_sf"/>
</dbReference>
<keyword evidence="3" id="KW-0472">Membrane</keyword>
<comment type="subcellular location">
    <subcellularLocation>
        <location evidence="1">Membrane</location>
    </subcellularLocation>
</comment>
<keyword evidence="2" id="KW-0378">Hydrolase</keyword>
<keyword evidence="2" id="KW-0121">Carboxypeptidase</keyword>
<dbReference type="Gene3D" id="3.40.710.10">
    <property type="entry name" value="DD-peptidase/beta-lactamase superfamily"/>
    <property type="match status" value="1"/>
</dbReference>
<dbReference type="RefSeq" id="WP_027952143.1">
    <property type="nucleotide sequence ID" value="NZ_JADU01000012.1"/>
</dbReference>
<evidence type="ECO:0000259" key="4">
    <source>
        <dbReference type="PROSITE" id="PS51178"/>
    </source>
</evidence>
<gene>
    <name evidence="5" type="ORF">ACFFK8_09880</name>
</gene>
<accession>A0ABV5ZL31</accession>
<dbReference type="CDD" id="cd06575">
    <property type="entry name" value="PASTA_Pbp2x-like_2"/>
    <property type="match status" value="1"/>
</dbReference>
<dbReference type="Pfam" id="PF03793">
    <property type="entry name" value="PASTA"/>
    <property type="match status" value="1"/>
</dbReference>